<proteinExistence type="predicted"/>
<keyword evidence="2" id="KW-1185">Reference proteome</keyword>
<name>A0ACC3AB05_9EURO</name>
<evidence type="ECO:0000313" key="2">
    <source>
        <dbReference type="Proteomes" id="UP001172386"/>
    </source>
</evidence>
<organism evidence="1 2">
    <name type="scientific">Neophaeococcomyces mojaviensis</name>
    <dbReference type="NCBI Taxonomy" id="3383035"/>
    <lineage>
        <taxon>Eukaryota</taxon>
        <taxon>Fungi</taxon>
        <taxon>Dikarya</taxon>
        <taxon>Ascomycota</taxon>
        <taxon>Pezizomycotina</taxon>
        <taxon>Eurotiomycetes</taxon>
        <taxon>Chaetothyriomycetidae</taxon>
        <taxon>Chaetothyriales</taxon>
        <taxon>Chaetothyriales incertae sedis</taxon>
        <taxon>Neophaeococcomyces</taxon>
    </lineage>
</organism>
<protein>
    <submittedName>
        <fullName evidence="1">Uncharacterized protein</fullName>
    </submittedName>
</protein>
<accession>A0ACC3AB05</accession>
<sequence length="726" mass="80157">MTSVFVPQVVVIDFNHHRGPEVEFWTDTAGEELYAKNDWSHIAFLALPDGAHASSEEFSYFTLVSKGSTSDELDTSLFGLSCTRQIRADKLKNKTAEVTRSFVQKAVVAIVNKPGALGQLRERLAAITTAWFAQEDFTNTEILKEFQASLEHEARTRTNESHVQFGLSLRELVYDLRYQSLVLFKCLLLQKRALFFGTRCERLCMTQFALVSLIPHLLESLQDCASSELNSYVKTVSRATNLRTSERGSLLAYMGLPLQLFGENSFFSPYTPLQQIDVLSSSTSHSYLAGSTNTLFLSQRDLPEPATNSHRYCDVLVNLDEPSLSAKITVLDPSLRTALSLSAADRRWIDHLTQTVLDTWNPADPSRPTTHGYTGSEDAIRLSFEEYILSLLSSTAYKNHFDNNPNPYLVSGASSEGVRDERYPDPLETVNDFNPEFLKLWRQTPNYKLWHSLTSDANVFDIVEPRHPTAGGLNIEDVQRRVGAAMAELNIDERVRQGRETAGRALEVGRERVGAGVARFWKEVEGFKERRDQSRVRHRADGTPSDKEKENMQPATSHPDVFDASRKSNESTTSTGAATVAVTNDTATVNPSTTTTAAGAGGGWAAALRSRAGQVQRSNVDTTQMQATARENAAKAGAYLSSWGSWAKEKSREWNESRQQQQQQQGAARSLDSPGGNGEPREVQSTVAGDADAAPKVGVQRQVSVGAVAAARSAMMGAGRNEDEKK</sequence>
<dbReference type="EMBL" id="JAPDRQ010000048">
    <property type="protein sequence ID" value="KAJ9658659.1"/>
    <property type="molecule type" value="Genomic_DNA"/>
</dbReference>
<reference evidence="1" key="1">
    <citation type="submission" date="2022-10" db="EMBL/GenBank/DDBJ databases">
        <title>Culturing micro-colonial fungi from biological soil crusts in the Mojave desert and describing Neophaeococcomyces mojavensis, and introducing the new genera and species Taxawa tesnikishii.</title>
        <authorList>
            <person name="Kurbessoian T."/>
            <person name="Stajich J.E."/>
        </authorList>
    </citation>
    <scope>NUCLEOTIDE SEQUENCE</scope>
    <source>
        <strain evidence="1">JES_112</strain>
    </source>
</reference>
<evidence type="ECO:0000313" key="1">
    <source>
        <dbReference type="EMBL" id="KAJ9658659.1"/>
    </source>
</evidence>
<comment type="caution">
    <text evidence="1">The sequence shown here is derived from an EMBL/GenBank/DDBJ whole genome shotgun (WGS) entry which is preliminary data.</text>
</comment>
<dbReference type="Proteomes" id="UP001172386">
    <property type="component" value="Unassembled WGS sequence"/>
</dbReference>
<gene>
    <name evidence="1" type="ORF">H2198_003537</name>
</gene>